<reference evidence="1 2" key="1">
    <citation type="submission" date="2017-11" db="EMBL/GenBank/DDBJ databases">
        <title>De-novo sequencing of pomegranate (Punica granatum L.) genome.</title>
        <authorList>
            <person name="Akparov Z."/>
            <person name="Amiraslanov A."/>
            <person name="Hajiyeva S."/>
            <person name="Abbasov M."/>
            <person name="Kaur K."/>
            <person name="Hamwieh A."/>
            <person name="Solovyev V."/>
            <person name="Salamov A."/>
            <person name="Braich B."/>
            <person name="Kosarev P."/>
            <person name="Mahmoud A."/>
            <person name="Hajiyev E."/>
            <person name="Babayeva S."/>
            <person name="Izzatullayeva V."/>
            <person name="Mammadov A."/>
            <person name="Mammadov A."/>
            <person name="Sharifova S."/>
            <person name="Ojaghi J."/>
            <person name="Eynullazada K."/>
            <person name="Bayramov B."/>
            <person name="Abdulazimova A."/>
            <person name="Shahmuradov I."/>
        </authorList>
    </citation>
    <scope>NUCLEOTIDE SEQUENCE [LARGE SCALE GENOMIC DNA]</scope>
    <source>
        <strain evidence="2">cv. AG2017</strain>
        <tissue evidence="1">Leaf</tissue>
    </source>
</reference>
<dbReference type="PANTHER" id="PTHR10644">
    <property type="entry name" value="DNA REPAIR/RNA PROCESSING CPSF FAMILY"/>
    <property type="match status" value="1"/>
</dbReference>
<accession>A0A2I0HMN9</accession>
<gene>
    <name evidence="1" type="ORF">CRG98_046622</name>
</gene>
<dbReference type="AlphaFoldDB" id="A0A2I0HMN9"/>
<evidence type="ECO:0008006" key="3">
    <source>
        <dbReference type="Google" id="ProtNLM"/>
    </source>
</evidence>
<name>A0A2I0HMN9_PUNGR</name>
<proteinExistence type="predicted"/>
<protein>
    <recommendedName>
        <fullName evidence="3">Cleavage/polyadenylation specificity factor A subunit N-terminal domain-containing protein</fullName>
    </recommendedName>
</protein>
<comment type="caution">
    <text evidence="1">The sequence shown here is derived from an EMBL/GenBank/DDBJ whole genome shotgun (WGS) entry which is preliminary data.</text>
</comment>
<dbReference type="InterPro" id="IPR050358">
    <property type="entry name" value="RSE1/DDB1/CFT1"/>
</dbReference>
<dbReference type="Gene3D" id="2.130.10.10">
    <property type="entry name" value="YVTN repeat-like/Quinoprotein amine dehydrogenase"/>
    <property type="match status" value="1"/>
</dbReference>
<organism evidence="1 2">
    <name type="scientific">Punica granatum</name>
    <name type="common">Pomegranate</name>
    <dbReference type="NCBI Taxonomy" id="22663"/>
    <lineage>
        <taxon>Eukaryota</taxon>
        <taxon>Viridiplantae</taxon>
        <taxon>Streptophyta</taxon>
        <taxon>Embryophyta</taxon>
        <taxon>Tracheophyta</taxon>
        <taxon>Spermatophyta</taxon>
        <taxon>Magnoliopsida</taxon>
        <taxon>eudicotyledons</taxon>
        <taxon>Gunneridae</taxon>
        <taxon>Pentapetalae</taxon>
        <taxon>rosids</taxon>
        <taxon>malvids</taxon>
        <taxon>Myrtales</taxon>
        <taxon>Lythraceae</taxon>
        <taxon>Punica</taxon>
    </lineage>
</organism>
<dbReference type="InterPro" id="IPR015943">
    <property type="entry name" value="WD40/YVTN_repeat-like_dom_sf"/>
</dbReference>
<sequence>MSFAAYKIMHWPTGIENCASGYITHSAADFKPQVPLLPSEDLDSEIPARRGIAPVPNLIVTAGNVLEIYVVRVQEEASAKDSAGGGEVRRGGIIDGVSGVSLELVCHYRFLDALPFCYSSALARHMAVYFPSWLHGNVESMAVLSSGGGNGSRIRDSLVLAFQDAKISILEFDDSIHGLRTTSMHCFEGPKWFHLKRGRESFARGPLVKVDPQGRCGGLLVYGLQMIILKAAQKCSIGPHSEMFLFRLVLGWLGMKTLLALEVQFQLM</sequence>
<evidence type="ECO:0000313" key="2">
    <source>
        <dbReference type="Proteomes" id="UP000233551"/>
    </source>
</evidence>
<dbReference type="Proteomes" id="UP000233551">
    <property type="component" value="Unassembled WGS sequence"/>
</dbReference>
<dbReference type="STRING" id="22663.A0A2I0HMN9"/>
<dbReference type="EMBL" id="PGOL01007126">
    <property type="protein sequence ID" value="PKI32984.1"/>
    <property type="molecule type" value="Genomic_DNA"/>
</dbReference>
<evidence type="ECO:0000313" key="1">
    <source>
        <dbReference type="EMBL" id="PKI32984.1"/>
    </source>
</evidence>
<keyword evidence="2" id="KW-1185">Reference proteome</keyword>